<name>A0ABT3TF78_9GAMM</name>
<evidence type="ECO:0000259" key="5">
    <source>
        <dbReference type="Pfam" id="PF24827"/>
    </source>
</evidence>
<evidence type="ECO:0000256" key="2">
    <source>
        <dbReference type="ARBA" id="ARBA00022723"/>
    </source>
</evidence>
<keyword evidence="2" id="KW-0479">Metal-binding</keyword>
<gene>
    <name evidence="6" type="ORF">EYC98_08835</name>
</gene>
<organism evidence="6 7">
    <name type="scientific">Candidatus Litorirhabdus singularis</name>
    <dbReference type="NCBI Taxonomy" id="2518993"/>
    <lineage>
        <taxon>Bacteria</taxon>
        <taxon>Pseudomonadati</taxon>
        <taxon>Pseudomonadota</taxon>
        <taxon>Gammaproteobacteria</taxon>
        <taxon>Cellvibrionales</taxon>
        <taxon>Halieaceae</taxon>
        <taxon>Candidatus Litorirhabdus</taxon>
    </lineage>
</organism>
<dbReference type="Proteomes" id="UP001143362">
    <property type="component" value="Unassembled WGS sequence"/>
</dbReference>
<keyword evidence="7" id="KW-1185">Reference proteome</keyword>
<dbReference type="InterPro" id="IPR053138">
    <property type="entry name" value="N-alpha-Ac-DABA_deacetylase"/>
</dbReference>
<keyword evidence="4" id="KW-0862">Zinc</keyword>
<evidence type="ECO:0000313" key="7">
    <source>
        <dbReference type="Proteomes" id="UP001143362"/>
    </source>
</evidence>
<accession>A0ABT3TF78</accession>
<feature type="domain" description="Succinylglutamate desuccinylase/Aspartoacylase catalytic" evidence="5">
    <location>
        <begin position="48"/>
        <end position="228"/>
    </location>
</feature>
<dbReference type="SUPFAM" id="SSF53187">
    <property type="entry name" value="Zn-dependent exopeptidases"/>
    <property type="match status" value="1"/>
</dbReference>
<reference evidence="6" key="1">
    <citation type="submission" date="2019-02" db="EMBL/GenBank/DDBJ databases">
        <authorList>
            <person name="Li S.-H."/>
        </authorList>
    </citation>
    <scope>NUCLEOTIDE SEQUENCE</scope>
    <source>
        <strain evidence="6">IMCC14734</strain>
    </source>
</reference>
<dbReference type="PANTHER" id="PTHR37326">
    <property type="entry name" value="BLL3975 PROTEIN"/>
    <property type="match status" value="1"/>
</dbReference>
<evidence type="ECO:0000313" key="6">
    <source>
        <dbReference type="EMBL" id="MCX2980967.1"/>
    </source>
</evidence>
<dbReference type="PIRSF" id="PIRSF039012">
    <property type="entry name" value="ASP"/>
    <property type="match status" value="1"/>
</dbReference>
<comment type="cofactor">
    <cofactor evidence="1">
        <name>Zn(2+)</name>
        <dbReference type="ChEBI" id="CHEBI:29105"/>
    </cofactor>
</comment>
<evidence type="ECO:0000256" key="4">
    <source>
        <dbReference type="ARBA" id="ARBA00022833"/>
    </source>
</evidence>
<dbReference type="CDD" id="cd06251">
    <property type="entry name" value="M14_ASTE_ASPA-like"/>
    <property type="match status" value="1"/>
</dbReference>
<dbReference type="InterPro" id="IPR055438">
    <property type="entry name" value="AstE_AspA_cat"/>
</dbReference>
<keyword evidence="3" id="KW-0378">Hydrolase</keyword>
<dbReference type="InterPro" id="IPR043795">
    <property type="entry name" value="N-alpha-Ac-DABA-like"/>
</dbReference>
<dbReference type="RefSeq" id="WP_279244983.1">
    <property type="nucleotide sequence ID" value="NZ_SHNN01000002.1"/>
</dbReference>
<evidence type="ECO:0000256" key="3">
    <source>
        <dbReference type="ARBA" id="ARBA00022801"/>
    </source>
</evidence>
<proteinExistence type="predicted"/>
<comment type="caution">
    <text evidence="6">The sequence shown here is derived from an EMBL/GenBank/DDBJ whole genome shotgun (WGS) entry which is preliminary data.</text>
</comment>
<dbReference type="Pfam" id="PF24827">
    <property type="entry name" value="AstE_AspA_cat"/>
    <property type="match status" value="1"/>
</dbReference>
<evidence type="ECO:0000256" key="1">
    <source>
        <dbReference type="ARBA" id="ARBA00001947"/>
    </source>
</evidence>
<dbReference type="Gene3D" id="3.40.630.10">
    <property type="entry name" value="Zn peptidases"/>
    <property type="match status" value="1"/>
</dbReference>
<dbReference type="EMBL" id="SHNN01000002">
    <property type="protein sequence ID" value="MCX2980967.1"/>
    <property type="molecule type" value="Genomic_DNA"/>
</dbReference>
<dbReference type="PANTHER" id="PTHR37326:SF2">
    <property type="entry name" value="SUCCINYLGLUTAMATE DESUCCINYLASE_ASPARTOACYLASE FAMILY PROTEIN"/>
    <property type="match status" value="1"/>
</dbReference>
<sequence>MTSIQQPLMIAGTEIKPGTRETIAIPVAAMYTHDNLSISIQVVRSKRPGPVLFISGAIHGDEINGVEIIRRLLQHKALRNLRGTLLAIPIVNVYGFLNHTRYLPDGRDLNRSFPGSATGSLTGRVAATFIEQIVSHCSHGIDLHTGARHRSNFPQIRADLADPVTQQMTQAFGVPVAIDARIRDGSLRQCAADLGIPVILYEAGEALRFEEMHIRAGVKGILNVMRSIGMLPESRSRKLPPEPIISDSTSWVRSPDSGIMRLLAPLGAKVAQGQTLAIVADPLGSTETPIVAPNAGMVIGRTNLPLVYAGDATFHIARYGKQVGAVERHVEQFQEELQPEFAPPHADIDPDTAPIT</sequence>
<protein>
    <submittedName>
        <fullName evidence="6">Succinylglutamate desuccinylase/aspartoacylase family protein</fullName>
    </submittedName>
</protein>